<evidence type="ECO:0000256" key="8">
    <source>
        <dbReference type="PROSITE-ProRule" id="PRU00108"/>
    </source>
</evidence>
<dbReference type="PROSITE" id="PS50071">
    <property type="entry name" value="HOMEOBOX_2"/>
    <property type="match status" value="1"/>
</dbReference>
<dbReference type="SMART" id="SM00574">
    <property type="entry name" value="POX"/>
    <property type="match status" value="1"/>
</dbReference>
<proteinExistence type="inferred from homology"/>
<feature type="compositionally biased region" description="Low complexity" evidence="9">
    <location>
        <begin position="90"/>
        <end position="103"/>
    </location>
</feature>
<feature type="compositionally biased region" description="Basic and acidic residues" evidence="9">
    <location>
        <begin position="498"/>
        <end position="509"/>
    </location>
</feature>
<feature type="compositionally biased region" description="Pro residues" evidence="9">
    <location>
        <begin position="79"/>
        <end position="89"/>
    </location>
</feature>
<dbReference type="Pfam" id="PF14389">
    <property type="entry name" value="Lzipper-MIP1"/>
    <property type="match status" value="1"/>
</dbReference>
<comment type="similarity">
    <text evidence="2">Belongs to the TALE/BELL homeobox family.</text>
</comment>
<evidence type="ECO:0000256" key="2">
    <source>
        <dbReference type="ARBA" id="ARBA00006454"/>
    </source>
</evidence>
<dbReference type="PANTHER" id="PTHR23054">
    <property type="entry name" value="TERNARY COMPLEX FACTOR MIP1, LEUCINE-ZIPPER-RELATED"/>
    <property type="match status" value="1"/>
</dbReference>
<protein>
    <recommendedName>
        <fullName evidence="10">Homeobox domain-containing protein</fullName>
    </recommendedName>
</protein>
<feature type="region of interest" description="Disordered" evidence="9">
    <location>
        <begin position="269"/>
        <end position="306"/>
    </location>
</feature>
<keyword evidence="12" id="KW-1185">Reference proteome</keyword>
<dbReference type="InterPro" id="IPR001356">
    <property type="entry name" value="HD"/>
</dbReference>
<evidence type="ECO:0000256" key="3">
    <source>
        <dbReference type="ARBA" id="ARBA00023015"/>
    </source>
</evidence>
<feature type="region of interest" description="Disordered" evidence="9">
    <location>
        <begin position="498"/>
        <end position="559"/>
    </location>
</feature>
<dbReference type="EMBL" id="LR999457">
    <property type="protein sequence ID" value="CAE6155281.1"/>
    <property type="molecule type" value="Genomic_DNA"/>
</dbReference>
<dbReference type="SUPFAM" id="SSF46689">
    <property type="entry name" value="Homeodomain-like"/>
    <property type="match status" value="1"/>
</dbReference>
<dbReference type="InterPro" id="IPR025757">
    <property type="entry name" value="MIP1_Leuzipper"/>
</dbReference>
<keyword evidence="3" id="KW-0805">Transcription regulation</keyword>
<dbReference type="Gene3D" id="1.10.10.60">
    <property type="entry name" value="Homeodomain-like"/>
    <property type="match status" value="1"/>
</dbReference>
<dbReference type="InterPro" id="IPR008422">
    <property type="entry name" value="KN_HD"/>
</dbReference>
<dbReference type="Pfam" id="PF04784">
    <property type="entry name" value="DUF547"/>
    <property type="match status" value="1"/>
</dbReference>
<keyword evidence="5 8" id="KW-0371">Homeobox</keyword>
<organism evidence="11 12">
    <name type="scientific">Arabidopsis arenosa</name>
    <name type="common">Sand rock-cress</name>
    <name type="synonym">Cardaminopsis arenosa</name>
    <dbReference type="NCBI Taxonomy" id="38785"/>
    <lineage>
        <taxon>Eukaryota</taxon>
        <taxon>Viridiplantae</taxon>
        <taxon>Streptophyta</taxon>
        <taxon>Embryophyta</taxon>
        <taxon>Tracheophyta</taxon>
        <taxon>Spermatophyta</taxon>
        <taxon>Magnoliopsida</taxon>
        <taxon>eudicotyledons</taxon>
        <taxon>Gunneridae</taxon>
        <taxon>Pentapetalae</taxon>
        <taxon>rosids</taxon>
        <taxon>malvids</taxon>
        <taxon>Brassicales</taxon>
        <taxon>Brassicaceae</taxon>
        <taxon>Camelineae</taxon>
        <taxon>Arabidopsis</taxon>
    </lineage>
</organism>
<evidence type="ECO:0000313" key="12">
    <source>
        <dbReference type="Proteomes" id="UP000682877"/>
    </source>
</evidence>
<dbReference type="GO" id="GO:0005634">
    <property type="term" value="C:nucleus"/>
    <property type="evidence" value="ECO:0007669"/>
    <property type="project" value="UniProtKB-SubCell"/>
</dbReference>
<evidence type="ECO:0000256" key="9">
    <source>
        <dbReference type="SAM" id="MobiDB-lite"/>
    </source>
</evidence>
<dbReference type="GO" id="GO:0003677">
    <property type="term" value="F:DNA binding"/>
    <property type="evidence" value="ECO:0007669"/>
    <property type="project" value="UniProtKB-UniRule"/>
</dbReference>
<accession>A0A8S2ATF0</accession>
<evidence type="ECO:0000256" key="7">
    <source>
        <dbReference type="ARBA" id="ARBA00023242"/>
    </source>
</evidence>
<feature type="domain" description="Homeobox" evidence="10">
    <location>
        <begin position="426"/>
        <end position="489"/>
    </location>
</feature>
<evidence type="ECO:0000256" key="1">
    <source>
        <dbReference type="ARBA" id="ARBA00004123"/>
    </source>
</evidence>
<dbReference type="GO" id="GO:0006355">
    <property type="term" value="P:regulation of DNA-templated transcription"/>
    <property type="evidence" value="ECO:0007669"/>
    <property type="project" value="InterPro"/>
</dbReference>
<evidence type="ECO:0000259" key="10">
    <source>
        <dbReference type="PROSITE" id="PS50071"/>
    </source>
</evidence>
<gene>
    <name evidence="11" type="ORF">AARE701A_LOCUS17507</name>
</gene>
<comment type="subcellular location">
    <subcellularLocation>
        <location evidence="1 8">Nucleus</location>
    </subcellularLocation>
</comment>
<feature type="compositionally biased region" description="Low complexity" evidence="9">
    <location>
        <begin position="124"/>
        <end position="144"/>
    </location>
</feature>
<dbReference type="Pfam" id="PF07526">
    <property type="entry name" value="POX"/>
    <property type="match status" value="1"/>
</dbReference>
<dbReference type="CDD" id="cd00086">
    <property type="entry name" value="homeodomain"/>
    <property type="match status" value="1"/>
</dbReference>
<reference evidence="11" key="1">
    <citation type="submission" date="2021-01" db="EMBL/GenBank/DDBJ databases">
        <authorList>
            <person name="Bezrukov I."/>
        </authorList>
    </citation>
    <scope>NUCLEOTIDE SEQUENCE</scope>
</reference>
<dbReference type="PANTHER" id="PTHR23054:SF66">
    <property type="entry name" value="DUF547 DOMAIN-CONTAINING PROTEIN"/>
    <property type="match status" value="1"/>
</dbReference>
<keyword evidence="6" id="KW-0804">Transcription</keyword>
<feature type="DNA-binding region" description="Homeobox" evidence="8">
    <location>
        <begin position="428"/>
        <end position="490"/>
    </location>
</feature>
<sequence>MDEEPSVAGGRIPVYESAGMLSEMFNFPGSSGGGRDLDHGQSFRSNRQLLEEQHQNIPAMNATDSATATAAAMQLFLMNPPPPQQPPSPSSTTTTRSHHNSSTLHMLLPNPSTNTTHHQGYTNHMSMHQLPHQHHQQMTWQSSSSDHHHNNSQTEIGTIHVENSGGQGLSLSLSSSLEAAAKAEEYRNIYYGANSSNASPHHQYNQFKTLLANSSQHHHQVLNQFRSSPAASSSSIGAVNILRNSRYTTAAQELLEEFCSVGRGFLKKNKLGNSSNPNTSGGDGGGGSSPPSAGAVKDHPPLSASDRIEHQRRKVKLLTMLEEVDRRYNHYCEQMQMVVNSFDIVMGHGAALPYTALAQKAMSRHFRCLKDAVAAQLKQSCELLGDKDAAGISSSGLTKGETPRLRLLEQSLRQQRAFHQMGMMEQEAWRPQRGLPERSVNILRAWLFEHFLHPYPSDADKHLLARQTGLSRNQVSNWFINARVRLWKPMVEEMYQQESKEREREREREEELEENEEDQETKNSNNDKSTKSNNDESNFTAARTTSQTPTTTAPDAAVATGHRLRSDINAYESDPSSILLPSSYSNAAASAAVSDDLNSRYGGSAAFSAVATCQQGVGGFDDADMDGVNVIRFGTNPTTGDVSLTLGLRHAGNMPDKDASFCVRDYPGNKRVEDDHISCLSLSNGFVKPEKKLSPIIVKVQSSLKQEIIELEKRLQSQFDVRNDLENALGYRETSQDDNIFTPKPATELIKETAILELEVSNLEQFNDPDSTESDIDSSVRRCQSLLNQRSTFISNRLSPPEESIKEQYIKNRSIIGIRISDHIPIMTPNKLSEEMIKYASTMYIKLADTPFLSSISKLWSPSFRKYSVFDDLFESSGPYSSMIKVSHIKRKGHDFEMMLRHFRLLVKQLEDVDQSKLTHQEKLAFWINVHNSLVMHTFLVNGIPKNNGKRFLLLSKPAYNIGGRVMSIEMLQNSILLSRMPCPQQWLRLLLTSKKLRTGDAYREYSLEHPKPLLYFALCSGNYSDPPIRVYTPESIYLELETAKEEYIRTTIGFRNDHKLILPKITESFSKDLGLNQVALMEMIQECLPEPMRNTINKLNMGRSRKSIIEWIPHNFGFRYLIAKELIK</sequence>
<evidence type="ECO:0000256" key="4">
    <source>
        <dbReference type="ARBA" id="ARBA00023125"/>
    </source>
</evidence>
<feature type="compositionally biased region" description="Acidic residues" evidence="9">
    <location>
        <begin position="510"/>
        <end position="519"/>
    </location>
</feature>
<feature type="compositionally biased region" description="Polar residues" evidence="9">
    <location>
        <begin position="110"/>
        <end position="123"/>
    </location>
</feature>
<feature type="compositionally biased region" description="Low complexity" evidence="9">
    <location>
        <begin position="535"/>
        <end position="559"/>
    </location>
</feature>
<dbReference type="SMART" id="SM00389">
    <property type="entry name" value="HOX"/>
    <property type="match status" value="1"/>
</dbReference>
<dbReference type="InterPro" id="IPR009057">
    <property type="entry name" value="Homeodomain-like_sf"/>
</dbReference>
<dbReference type="FunFam" id="1.10.10.60:FF:000083">
    <property type="entry name" value="BEL1-like homeodomain protein 4"/>
    <property type="match status" value="1"/>
</dbReference>
<dbReference type="InterPro" id="IPR006563">
    <property type="entry name" value="POX_dom"/>
</dbReference>
<evidence type="ECO:0000256" key="6">
    <source>
        <dbReference type="ARBA" id="ARBA00023163"/>
    </source>
</evidence>
<name>A0A8S2ATF0_ARAAE</name>
<keyword evidence="4 8" id="KW-0238">DNA-binding</keyword>
<dbReference type="Proteomes" id="UP000682877">
    <property type="component" value="Chromosome 7"/>
</dbReference>
<feature type="region of interest" description="Disordered" evidence="9">
    <location>
        <begin position="77"/>
        <end position="152"/>
    </location>
</feature>
<evidence type="ECO:0000313" key="11">
    <source>
        <dbReference type="EMBL" id="CAE6155281.1"/>
    </source>
</evidence>
<keyword evidence="7 8" id="KW-0539">Nucleus</keyword>
<evidence type="ECO:0000256" key="5">
    <source>
        <dbReference type="ARBA" id="ARBA00023155"/>
    </source>
</evidence>
<dbReference type="AlphaFoldDB" id="A0A8S2ATF0"/>
<dbReference type="Pfam" id="PF05920">
    <property type="entry name" value="Homeobox_KN"/>
    <property type="match status" value="1"/>
</dbReference>
<dbReference type="InterPro" id="IPR006869">
    <property type="entry name" value="DUF547"/>
</dbReference>